<organism evidence="2 3">
    <name type="scientific">Parasphingorhabdus flavimaris</name>
    <dbReference type="NCBI Taxonomy" id="266812"/>
    <lineage>
        <taxon>Bacteria</taxon>
        <taxon>Pseudomonadati</taxon>
        <taxon>Pseudomonadota</taxon>
        <taxon>Alphaproteobacteria</taxon>
        <taxon>Sphingomonadales</taxon>
        <taxon>Sphingomonadaceae</taxon>
        <taxon>Parasphingorhabdus</taxon>
    </lineage>
</organism>
<keyword evidence="1" id="KW-1133">Transmembrane helix</keyword>
<dbReference type="EMBL" id="JABWMH010000001">
    <property type="protein sequence ID" value="NVD27115.1"/>
    <property type="molecule type" value="Genomic_DNA"/>
</dbReference>
<dbReference type="Pfam" id="PF09601">
    <property type="entry name" value="DUF2459"/>
    <property type="match status" value="1"/>
</dbReference>
<dbReference type="RefSeq" id="WP_176278596.1">
    <property type="nucleotide sequence ID" value="NZ_JABWMH010000001.1"/>
</dbReference>
<dbReference type="Proteomes" id="UP000652427">
    <property type="component" value="Unassembled WGS sequence"/>
</dbReference>
<reference evidence="2 3" key="1">
    <citation type="submission" date="2020-06" db="EMBL/GenBank/DDBJ databases">
        <authorList>
            <person name="Kim S.-J."/>
            <person name="Park S.-J."/>
        </authorList>
    </citation>
    <scope>NUCLEOTIDE SEQUENCE [LARGE SCALE GENOMIC DNA]</scope>
    <source>
        <strain evidence="2 3">SW-151</strain>
    </source>
</reference>
<feature type="transmembrane region" description="Helical" evidence="1">
    <location>
        <begin position="12"/>
        <end position="33"/>
    </location>
</feature>
<name>A0ABX2N092_9SPHN</name>
<evidence type="ECO:0000313" key="2">
    <source>
        <dbReference type="EMBL" id="NVD27115.1"/>
    </source>
</evidence>
<gene>
    <name evidence="2" type="ORF">HUO14_04220</name>
</gene>
<keyword evidence="3" id="KW-1185">Reference proteome</keyword>
<comment type="caution">
    <text evidence="2">The sequence shown here is derived from an EMBL/GenBank/DDBJ whole genome shotgun (WGS) entry which is preliminary data.</text>
</comment>
<protein>
    <submittedName>
        <fullName evidence="2">TIGR02117 family protein</fullName>
    </submittedName>
</protein>
<evidence type="ECO:0000313" key="3">
    <source>
        <dbReference type="Proteomes" id="UP000652427"/>
    </source>
</evidence>
<evidence type="ECO:0000256" key="1">
    <source>
        <dbReference type="SAM" id="Phobius"/>
    </source>
</evidence>
<accession>A0ABX2N092</accession>
<dbReference type="NCBIfam" id="TIGR02117">
    <property type="entry name" value="chp_urease_rgn"/>
    <property type="match status" value="1"/>
</dbReference>
<keyword evidence="1" id="KW-0472">Membrane</keyword>
<dbReference type="InterPro" id="IPR011727">
    <property type="entry name" value="CHP02117"/>
</dbReference>
<proteinExistence type="predicted"/>
<sequence length="228" mass="25854">MATSSLKWLKRTVVALGVVVALYLLAALGGSLLPANQDWQSPDDGVELFIETNGLHTGIIMPLWSDVHDWTNLVRPEHLSDPSYYGSHILVGWGHEGVYRHTREWTDLRPGDALSAVVGSSDVLIHVYHLRYPQAYPYYRRPLTVSAAEYRKIATAIEEQFALDDQHRPQPTPGYGKDDLFYEAHGYYSAFNSCNNWTSDILQQAGIRTGRWTPFQGGVMRWFPEDMD</sequence>
<keyword evidence="1" id="KW-0812">Transmembrane</keyword>